<evidence type="ECO:0000313" key="7">
    <source>
        <dbReference type="Proteomes" id="UP000306509"/>
    </source>
</evidence>
<evidence type="ECO:0000256" key="2">
    <source>
        <dbReference type="ARBA" id="ARBA00022723"/>
    </source>
</evidence>
<dbReference type="EMBL" id="QGQD01000037">
    <property type="protein sequence ID" value="TLD01466.1"/>
    <property type="molecule type" value="Genomic_DNA"/>
</dbReference>
<comment type="caution">
    <text evidence="6">The sequence shown here is derived from an EMBL/GenBank/DDBJ whole genome shotgun (WGS) entry which is preliminary data.</text>
</comment>
<dbReference type="SUPFAM" id="SSF51556">
    <property type="entry name" value="Metallo-dependent hydrolases"/>
    <property type="match status" value="1"/>
</dbReference>
<dbReference type="PANTHER" id="PTHR11271">
    <property type="entry name" value="GUANINE DEAMINASE"/>
    <property type="match status" value="1"/>
</dbReference>
<keyword evidence="7" id="KW-1185">Reference proteome</keyword>
<keyword evidence="2" id="KW-0479">Metal-binding</keyword>
<dbReference type="Pfam" id="PF01979">
    <property type="entry name" value="Amidohydro_1"/>
    <property type="match status" value="1"/>
</dbReference>
<keyword evidence="3 6" id="KW-0378">Hydrolase</keyword>
<dbReference type="SUPFAM" id="SSF51338">
    <property type="entry name" value="Composite domain of metallo-dependent hydrolases"/>
    <property type="match status" value="2"/>
</dbReference>
<evidence type="ECO:0000259" key="5">
    <source>
        <dbReference type="Pfam" id="PF01979"/>
    </source>
</evidence>
<name>A0A4U8QJV5_9FIRM</name>
<sequence>MVSNKNSYAIKGNIIYSTTPDQLVLIENGYAVCENGICGGAFAKLPEKYNGIQVKDYGDRLVIPGLVDLHMHAPQYGLRGFGMDLELLDWLNTYTFPEEEKYAKEEYAKKAYGMFTEELKKSPTTRACIFATIHRDATKILMDLLEKTKLRTMVGKVNMDRNAPEYLCESTEESAAQTLQWLKEMQGQYKYVEPILTPRFIPSCSDSLMKTLGEIQKSQHLPVQSHLSENEGEIAWVKELCPAAGFYGEAYEHAGLFGNGCKTVMAHCVSSVEEEIALIKRNGVYVAHCPQSNMNLSSGIAPIRKYLDEGLHVGLGSDLAGGSSMSMFRAMSDAIQVSKLYWRMWDQSASPLNVKEAFYLATKGGGEFFGKIGSFESGYEFDVLVIEDESIWHPQELGLLERLERVIYLGDADNIVEKIVAGEII</sequence>
<dbReference type="STRING" id="180332.GCA_000797495_03084"/>
<dbReference type="GO" id="GO:0008270">
    <property type="term" value="F:zinc ion binding"/>
    <property type="evidence" value="ECO:0007669"/>
    <property type="project" value="TreeGrafter"/>
</dbReference>
<dbReference type="Gene3D" id="3.20.20.140">
    <property type="entry name" value="Metal-dependent hydrolases"/>
    <property type="match status" value="1"/>
</dbReference>
<protein>
    <submittedName>
        <fullName evidence="6">Guanine deaminase</fullName>
        <ecNumber evidence="6">3.5.4.3</ecNumber>
    </submittedName>
</protein>
<dbReference type="InterPro" id="IPR051607">
    <property type="entry name" value="Metallo-dep_hydrolases"/>
</dbReference>
<proteinExistence type="predicted"/>
<comment type="cofactor">
    <cofactor evidence="1">
        <name>Zn(2+)</name>
        <dbReference type="ChEBI" id="CHEBI:29105"/>
    </cofactor>
</comment>
<dbReference type="GO" id="GO:0008892">
    <property type="term" value="F:guanine deaminase activity"/>
    <property type="evidence" value="ECO:0007669"/>
    <property type="project" value="UniProtKB-EC"/>
</dbReference>
<evidence type="ECO:0000256" key="3">
    <source>
        <dbReference type="ARBA" id="ARBA00022801"/>
    </source>
</evidence>
<accession>A0A4U8QJV5</accession>
<dbReference type="AlphaFoldDB" id="A0A4U8QJV5"/>
<dbReference type="PANTHER" id="PTHR11271:SF6">
    <property type="entry name" value="GUANINE DEAMINASE"/>
    <property type="match status" value="1"/>
</dbReference>
<evidence type="ECO:0000256" key="4">
    <source>
        <dbReference type="ARBA" id="ARBA00022833"/>
    </source>
</evidence>
<dbReference type="Gene3D" id="2.30.40.10">
    <property type="entry name" value="Urease, subunit C, domain 1"/>
    <property type="match status" value="1"/>
</dbReference>
<dbReference type="EC" id="3.5.4.3" evidence="6"/>
<dbReference type="GO" id="GO:0046098">
    <property type="term" value="P:guanine metabolic process"/>
    <property type="evidence" value="ECO:0007669"/>
    <property type="project" value="TreeGrafter"/>
</dbReference>
<dbReference type="InterPro" id="IPR011059">
    <property type="entry name" value="Metal-dep_hydrolase_composite"/>
</dbReference>
<keyword evidence="4" id="KW-0862">Zinc</keyword>
<dbReference type="Proteomes" id="UP000306509">
    <property type="component" value="Unassembled WGS sequence"/>
</dbReference>
<dbReference type="InterPro" id="IPR006680">
    <property type="entry name" value="Amidohydro-rel"/>
</dbReference>
<gene>
    <name evidence="6" type="primary">guaD</name>
    <name evidence="6" type="ORF">DSM106044_01611</name>
</gene>
<feature type="domain" description="Amidohydrolase-related" evidence="5">
    <location>
        <begin position="61"/>
        <end position="424"/>
    </location>
</feature>
<evidence type="ECO:0000313" key="6">
    <source>
        <dbReference type="EMBL" id="TLD01466.1"/>
    </source>
</evidence>
<organism evidence="6 7">
    <name type="scientific">Robinsoniella peoriensis</name>
    <dbReference type="NCBI Taxonomy" id="180332"/>
    <lineage>
        <taxon>Bacteria</taxon>
        <taxon>Bacillati</taxon>
        <taxon>Bacillota</taxon>
        <taxon>Clostridia</taxon>
        <taxon>Lachnospirales</taxon>
        <taxon>Lachnospiraceae</taxon>
        <taxon>Robinsoniella</taxon>
    </lineage>
</organism>
<dbReference type="GO" id="GO:0005829">
    <property type="term" value="C:cytosol"/>
    <property type="evidence" value="ECO:0007669"/>
    <property type="project" value="TreeGrafter"/>
</dbReference>
<dbReference type="RefSeq" id="WP_138002240.1">
    <property type="nucleotide sequence ID" value="NZ_QGQD01000037.1"/>
</dbReference>
<dbReference type="InterPro" id="IPR032466">
    <property type="entry name" value="Metal_Hydrolase"/>
</dbReference>
<evidence type="ECO:0000256" key="1">
    <source>
        <dbReference type="ARBA" id="ARBA00001947"/>
    </source>
</evidence>
<reference evidence="6 7" key="1">
    <citation type="journal article" date="2019" name="Anaerobe">
        <title>Detection of Robinsoniella peoriensis in multiple bone samples of a trauma patient.</title>
        <authorList>
            <person name="Schrottner P."/>
            <person name="Hartwich K."/>
            <person name="Bunk B."/>
            <person name="Schober I."/>
            <person name="Helbig S."/>
            <person name="Rudolph W.W."/>
            <person name="Gunzer F."/>
        </authorList>
    </citation>
    <scope>NUCLEOTIDE SEQUENCE [LARGE SCALE GENOMIC DNA]</scope>
    <source>
        <strain evidence="6 7">DSM 106044</strain>
    </source>
</reference>